<keyword evidence="2" id="KW-0285">Flavoprotein</keyword>
<dbReference type="SUPFAM" id="SSF51412">
    <property type="entry name" value="Inosine monophosphate dehydrogenase (IMPDH)"/>
    <property type="match status" value="1"/>
</dbReference>
<keyword evidence="5 7" id="KW-0503">Monooxygenase</keyword>
<dbReference type="PANTHER" id="PTHR42747:SF4">
    <property type="entry name" value="BLR1330 PROTEIN"/>
    <property type="match status" value="1"/>
</dbReference>
<keyword evidence="4" id="KW-0560">Oxidoreductase</keyword>
<feature type="chain" id="PRO_5016776285" evidence="6">
    <location>
        <begin position="18"/>
        <end position="322"/>
    </location>
</feature>
<dbReference type="InterPro" id="IPR013785">
    <property type="entry name" value="Aldolase_TIM"/>
</dbReference>
<dbReference type="Gene3D" id="3.20.20.70">
    <property type="entry name" value="Aldolase class I"/>
    <property type="match status" value="1"/>
</dbReference>
<keyword evidence="8" id="KW-1185">Reference proteome</keyword>
<evidence type="ECO:0000313" key="7">
    <source>
        <dbReference type="EMBL" id="RBP09888.1"/>
    </source>
</evidence>
<dbReference type="CDD" id="cd04730">
    <property type="entry name" value="NPD_like"/>
    <property type="match status" value="1"/>
</dbReference>
<reference evidence="7 8" key="1">
    <citation type="submission" date="2018-06" db="EMBL/GenBank/DDBJ databases">
        <title>Genomic Encyclopedia of Type Strains, Phase IV (KMG-IV): sequencing the most valuable type-strain genomes for metagenomic binning, comparative biology and taxonomic classification.</title>
        <authorList>
            <person name="Goeker M."/>
        </authorList>
    </citation>
    <scope>NUCLEOTIDE SEQUENCE [LARGE SCALE GENOMIC DNA]</scope>
    <source>
        <strain evidence="7 8">DSM 24875</strain>
    </source>
</reference>
<evidence type="ECO:0000256" key="2">
    <source>
        <dbReference type="ARBA" id="ARBA00022630"/>
    </source>
</evidence>
<dbReference type="RefSeq" id="WP_113890631.1">
    <property type="nucleotide sequence ID" value="NZ_QNRK01000020.1"/>
</dbReference>
<comment type="caution">
    <text evidence="7">The sequence shown here is derived from an EMBL/GenBank/DDBJ whole genome shotgun (WGS) entry which is preliminary data.</text>
</comment>
<dbReference type="AlphaFoldDB" id="A0A366F5G2"/>
<evidence type="ECO:0000313" key="8">
    <source>
        <dbReference type="Proteomes" id="UP000253529"/>
    </source>
</evidence>
<dbReference type="PANTHER" id="PTHR42747">
    <property type="entry name" value="NITRONATE MONOOXYGENASE-RELATED"/>
    <property type="match status" value="1"/>
</dbReference>
<name>A0A366F5G2_9HYPH</name>
<dbReference type="OrthoDB" id="9778912at2"/>
<dbReference type="GO" id="GO:0018580">
    <property type="term" value="F:nitronate monooxygenase activity"/>
    <property type="evidence" value="ECO:0007669"/>
    <property type="project" value="InterPro"/>
</dbReference>
<gene>
    <name evidence="7" type="ORF">DFR50_12088</name>
</gene>
<dbReference type="InterPro" id="IPR004136">
    <property type="entry name" value="NMO"/>
</dbReference>
<evidence type="ECO:0000256" key="3">
    <source>
        <dbReference type="ARBA" id="ARBA00022643"/>
    </source>
</evidence>
<dbReference type="Pfam" id="PF03060">
    <property type="entry name" value="NMO"/>
    <property type="match status" value="1"/>
</dbReference>
<feature type="signal peptide" evidence="6">
    <location>
        <begin position="1"/>
        <end position="17"/>
    </location>
</feature>
<evidence type="ECO:0000256" key="5">
    <source>
        <dbReference type="ARBA" id="ARBA00023033"/>
    </source>
</evidence>
<dbReference type="EMBL" id="QNRK01000020">
    <property type="protein sequence ID" value="RBP09888.1"/>
    <property type="molecule type" value="Genomic_DNA"/>
</dbReference>
<organism evidence="7 8">
    <name type="scientific">Roseiarcus fermentans</name>
    <dbReference type="NCBI Taxonomy" id="1473586"/>
    <lineage>
        <taxon>Bacteria</taxon>
        <taxon>Pseudomonadati</taxon>
        <taxon>Pseudomonadota</taxon>
        <taxon>Alphaproteobacteria</taxon>
        <taxon>Hyphomicrobiales</taxon>
        <taxon>Roseiarcaceae</taxon>
        <taxon>Roseiarcus</taxon>
    </lineage>
</organism>
<keyword evidence="3" id="KW-0288">FMN</keyword>
<dbReference type="Proteomes" id="UP000253529">
    <property type="component" value="Unassembled WGS sequence"/>
</dbReference>
<keyword evidence="6" id="KW-0732">Signal</keyword>
<protein>
    <submittedName>
        <fullName evidence="7">Nitronate monooxygenase</fullName>
    </submittedName>
</protein>
<comment type="similarity">
    <text evidence="1">Belongs to the nitronate monooxygenase family. NMO class I subfamily.</text>
</comment>
<proteinExistence type="inferred from homology"/>
<accession>A0A366F5G2</accession>
<dbReference type="FunFam" id="3.20.20.70:FF:000210">
    <property type="entry name" value="2-nitropropane dioxygenase"/>
    <property type="match status" value="1"/>
</dbReference>
<evidence type="ECO:0000256" key="4">
    <source>
        <dbReference type="ARBA" id="ARBA00023002"/>
    </source>
</evidence>
<sequence length="322" mass="34155">MVVPAVLAGRLRLPVIAAPMFLVSGVDLVAAQCCAGVVGAFPALNARPQEELDAWLSQIEFRISEFEAKTKQKAAPYAVNLIVHPSNKRLEQDLATCVSYEVPIVITSLSAPDKVVEAVHGYGGIVLHDVVALRHAKRAAEAGVDGLILVCAGAGGHGGTLNPFAFVNEVKSFYDGIVVLAGAMSEGGSILAARAIGADLAYLGTRFIASQESMANPLHKQMLVEATSADILYTPLFSGAHGNYLVNSIVRAGLDLEEVRSAETRKMNFATGGAKPAAWKDIWSAGQGAGNIKEVLPTAEIVERLAQEYEAALRRLRRWEAA</sequence>
<evidence type="ECO:0000256" key="1">
    <source>
        <dbReference type="ARBA" id="ARBA00009881"/>
    </source>
</evidence>
<evidence type="ECO:0000256" key="6">
    <source>
        <dbReference type="SAM" id="SignalP"/>
    </source>
</evidence>